<dbReference type="AlphaFoldDB" id="A9DFZ4"/>
<dbReference type="Proteomes" id="UP000005839">
    <property type="component" value="Unassembled WGS sequence"/>
</dbReference>
<sequence>MGLSQIKVKIHMERMREVQQHLKNEFEIYNNAASKKLPPTSLGNTESLEVLLECVTRRESLGQARTQGLPPSSKLKAAIADTLLLLDNFDIKISKDKGAAERDSLNKKAS</sequence>
<dbReference type="EMBL" id="ABIC01000030">
    <property type="protein sequence ID" value="EDP99880.1"/>
    <property type="molecule type" value="Genomic_DNA"/>
</dbReference>
<reference evidence="1 2" key="1">
    <citation type="submission" date="2007-10" db="EMBL/GenBank/DDBJ databases">
        <authorList>
            <person name="Yayanos A."/>
            <person name="Ferriera S."/>
            <person name="Johnson J."/>
            <person name="Kravitz S."/>
            <person name="Halpern A."/>
            <person name="Remington K."/>
            <person name="Beeson K."/>
            <person name="Tran B."/>
            <person name="Rogers Y.-H."/>
            <person name="Friedman R."/>
            <person name="Venter J.C."/>
        </authorList>
    </citation>
    <scope>NUCLEOTIDE SEQUENCE [LARGE SCALE GENOMIC DNA]</scope>
    <source>
        <strain evidence="1 2">KT99</strain>
    </source>
</reference>
<dbReference type="RefSeq" id="WP_005501134.1">
    <property type="nucleotide sequence ID" value="NZ_ABIC01000030.1"/>
</dbReference>
<proteinExistence type="predicted"/>
<evidence type="ECO:0000313" key="1">
    <source>
        <dbReference type="EMBL" id="EDP99880.1"/>
    </source>
</evidence>
<keyword evidence="2" id="KW-1185">Reference proteome</keyword>
<evidence type="ECO:0000313" key="2">
    <source>
        <dbReference type="Proteomes" id="UP000005839"/>
    </source>
</evidence>
<name>A9DFZ4_9GAMM</name>
<organism evidence="1 2">
    <name type="scientific">Shewanella benthica KT99</name>
    <dbReference type="NCBI Taxonomy" id="314608"/>
    <lineage>
        <taxon>Bacteria</taxon>
        <taxon>Pseudomonadati</taxon>
        <taxon>Pseudomonadota</taxon>
        <taxon>Gammaproteobacteria</taxon>
        <taxon>Alteromonadales</taxon>
        <taxon>Shewanellaceae</taxon>
        <taxon>Shewanella</taxon>
    </lineage>
</organism>
<accession>A9DFZ4</accession>
<protein>
    <submittedName>
        <fullName evidence="1">Uncharacterized protein</fullName>
    </submittedName>
</protein>
<gene>
    <name evidence="1" type="ORF">KT99_01644</name>
</gene>
<comment type="caution">
    <text evidence="1">The sequence shown here is derived from an EMBL/GenBank/DDBJ whole genome shotgun (WGS) entry which is preliminary data.</text>
</comment>